<protein>
    <recommendedName>
        <fullName evidence="1">Hemerythrin-like domain-containing protein</fullName>
    </recommendedName>
</protein>
<name>A0A2H9T7R4_9ZZZZ</name>
<evidence type="ECO:0000313" key="2">
    <source>
        <dbReference type="EMBL" id="PJE79267.1"/>
    </source>
</evidence>
<proteinExistence type="predicted"/>
<dbReference type="Gene3D" id="1.20.120.1370">
    <property type="entry name" value="Regulator of RNA polymerase sigma(70) subunit, domain 4"/>
    <property type="match status" value="1"/>
</dbReference>
<reference evidence="2" key="1">
    <citation type="journal article" date="2017" name="Appl. Environ. Microbiol.">
        <title>Molecular characterization of an Endozoicomonas-like organism causing infection in king scallop Pecten maximus L.</title>
        <authorList>
            <person name="Cano I."/>
            <person name="van Aerle R."/>
            <person name="Ross S."/>
            <person name="Verner-Jeffreys D.W."/>
            <person name="Paley R.K."/>
            <person name="Rimmer G."/>
            <person name="Ryder D."/>
            <person name="Hooper P."/>
            <person name="Stone D."/>
            <person name="Feist S.W."/>
        </authorList>
    </citation>
    <scope>NUCLEOTIDE SEQUENCE</scope>
</reference>
<dbReference type="Pfam" id="PF01814">
    <property type="entry name" value="Hemerythrin"/>
    <property type="match status" value="1"/>
</dbReference>
<evidence type="ECO:0000259" key="1">
    <source>
        <dbReference type="Pfam" id="PF01814"/>
    </source>
</evidence>
<gene>
    <name evidence="2" type="ORF">CI610_01757</name>
</gene>
<accession>A0A2H9T7R4</accession>
<dbReference type="AlphaFoldDB" id="A0A2H9T7R4"/>
<comment type="caution">
    <text evidence="2">The sequence shown here is derived from an EMBL/GenBank/DDBJ whole genome shotgun (WGS) entry which is preliminary data.</text>
</comment>
<feature type="domain" description="Hemerythrin-like" evidence="1">
    <location>
        <begin position="4"/>
        <end position="127"/>
    </location>
</feature>
<sequence>MSDLINSFKDEHVRITDTLLEVQNVGISSNAGQKLMQSAKGYLVAHLRKEDKELYPVLWKAAEQDSELKKTLEVYAKDMEKITDSALAFFDKYQKEGDEAEFAKDSRGLMKVLLKRISNEETVLYKKYNEIVSYY</sequence>
<dbReference type="InterPro" id="IPR038309">
    <property type="entry name" value="Rsd/AlgQ_sf"/>
</dbReference>
<dbReference type="EMBL" id="NSIT01000081">
    <property type="protein sequence ID" value="PJE79267.1"/>
    <property type="molecule type" value="Genomic_DNA"/>
</dbReference>
<dbReference type="InterPro" id="IPR012312">
    <property type="entry name" value="Hemerythrin-like"/>
</dbReference>
<organism evidence="2">
    <name type="scientific">invertebrate metagenome</name>
    <dbReference type="NCBI Taxonomy" id="1711999"/>
    <lineage>
        <taxon>unclassified sequences</taxon>
        <taxon>metagenomes</taxon>
        <taxon>organismal metagenomes</taxon>
    </lineage>
</organism>